<proteinExistence type="predicted"/>
<dbReference type="AlphaFoldDB" id="A0AAW1T6K8"/>
<sequence length="73" mass="8301">MVARRDCIPLVCKAWATIVANSPLYWSTLGFYIFNKRPRDHFNVMQWLAKRGRVAFDLPVSAGLAQAAYSRAI</sequence>
<protein>
    <submittedName>
        <fullName evidence="1">Uncharacterized protein</fullName>
    </submittedName>
</protein>
<gene>
    <name evidence="1" type="ORF">WJX84_002441</name>
</gene>
<dbReference type="Proteomes" id="UP001485043">
    <property type="component" value="Unassembled WGS sequence"/>
</dbReference>
<comment type="caution">
    <text evidence="1">The sequence shown here is derived from an EMBL/GenBank/DDBJ whole genome shotgun (WGS) entry which is preliminary data.</text>
</comment>
<accession>A0AAW1T6K8</accession>
<name>A0AAW1T6K8_9CHLO</name>
<dbReference type="EMBL" id="JALJOV010000348">
    <property type="protein sequence ID" value="KAK9864478.1"/>
    <property type="molecule type" value="Genomic_DNA"/>
</dbReference>
<keyword evidence="2" id="KW-1185">Reference proteome</keyword>
<evidence type="ECO:0000313" key="2">
    <source>
        <dbReference type="Proteomes" id="UP001485043"/>
    </source>
</evidence>
<reference evidence="1 2" key="1">
    <citation type="journal article" date="2024" name="Nat. Commun.">
        <title>Phylogenomics reveals the evolutionary origins of lichenization in chlorophyte algae.</title>
        <authorList>
            <person name="Puginier C."/>
            <person name="Libourel C."/>
            <person name="Otte J."/>
            <person name="Skaloud P."/>
            <person name="Haon M."/>
            <person name="Grisel S."/>
            <person name="Petersen M."/>
            <person name="Berrin J.G."/>
            <person name="Delaux P.M."/>
            <person name="Dal Grande F."/>
            <person name="Keller J."/>
        </authorList>
    </citation>
    <scope>NUCLEOTIDE SEQUENCE [LARGE SCALE GENOMIC DNA]</scope>
    <source>
        <strain evidence="1 2">SAG 2523</strain>
    </source>
</reference>
<organism evidence="1 2">
    <name type="scientific">Apatococcus fuscideae</name>
    <dbReference type="NCBI Taxonomy" id="2026836"/>
    <lineage>
        <taxon>Eukaryota</taxon>
        <taxon>Viridiplantae</taxon>
        <taxon>Chlorophyta</taxon>
        <taxon>core chlorophytes</taxon>
        <taxon>Trebouxiophyceae</taxon>
        <taxon>Chlorellales</taxon>
        <taxon>Chlorellaceae</taxon>
        <taxon>Apatococcus</taxon>
    </lineage>
</organism>
<evidence type="ECO:0000313" key="1">
    <source>
        <dbReference type="EMBL" id="KAK9864478.1"/>
    </source>
</evidence>